<name>A0ABQ4KBZ0_9BACI</name>
<keyword evidence="5" id="KW-1185">Reference proteome</keyword>
<comment type="function">
    <text evidence="1">Transcriptional repressor of xylose-utilizing enzymes.</text>
</comment>
<evidence type="ECO:0000256" key="1">
    <source>
        <dbReference type="ARBA" id="ARBA00002486"/>
    </source>
</evidence>
<comment type="similarity">
    <text evidence="2">Belongs to the ROK (NagC/XylR) family.</text>
</comment>
<keyword evidence="3" id="KW-0119">Carbohydrate metabolism</keyword>
<evidence type="ECO:0000313" key="4">
    <source>
        <dbReference type="EMBL" id="GIN22393.1"/>
    </source>
</evidence>
<accession>A0ABQ4KBZ0</accession>
<dbReference type="PANTHER" id="PTHR18964">
    <property type="entry name" value="ROK (REPRESSOR, ORF, KINASE) FAMILY"/>
    <property type="match status" value="1"/>
</dbReference>
<dbReference type="SUPFAM" id="SSF46785">
    <property type="entry name" value="Winged helix' DNA-binding domain"/>
    <property type="match status" value="1"/>
</dbReference>
<dbReference type="Proteomes" id="UP000680279">
    <property type="component" value="Unassembled WGS sequence"/>
</dbReference>
<proteinExistence type="inferred from homology"/>
<sequence>MLKEFLADDSRKNSLLKETYRQIQKRKFISKAELIELLQARPTTMTRTIEELLQNGWIKEGGIGPSSGGRPPILYETVKEAAWVIGIDISRAAVRTVLTTVDFSILERHVIPMTKEQTPDVVFQEINNLIDKWLAKYNISFKDLLGIGVGAVGPIQRKEGKMVNPESFLSSGWENVDIRERLSRFPVRILVDNGENSAAVAEFVRHGESFRNILYFVQGYGIRGGVMSDGKVFNSDRGDTSALGHVIVQANGRVCICGREGCLSAYASFPVMVEEYRRASGKKEISFEGFLQLLKENDPEAVRIAKKGAFYFGIGLANIINSVRPELVVLHGSLVYEVPFFYEEATDCAKSHMYMPGALSPAFKKGSLKEEAIALGAAMQVLQSYFDVG</sequence>
<dbReference type="PANTHER" id="PTHR18964:SF149">
    <property type="entry name" value="BIFUNCTIONAL UDP-N-ACETYLGLUCOSAMINE 2-EPIMERASE_N-ACETYLMANNOSAMINE KINASE"/>
    <property type="match status" value="1"/>
</dbReference>
<dbReference type="InterPro" id="IPR000600">
    <property type="entry name" value="ROK"/>
</dbReference>
<evidence type="ECO:0000313" key="5">
    <source>
        <dbReference type="Proteomes" id="UP000680279"/>
    </source>
</evidence>
<dbReference type="Gene3D" id="3.30.420.40">
    <property type="match status" value="2"/>
</dbReference>
<dbReference type="InterPro" id="IPR036388">
    <property type="entry name" value="WH-like_DNA-bd_sf"/>
</dbReference>
<evidence type="ECO:0000256" key="2">
    <source>
        <dbReference type="ARBA" id="ARBA00006479"/>
    </source>
</evidence>
<dbReference type="Pfam" id="PF00480">
    <property type="entry name" value="ROK"/>
    <property type="match status" value="1"/>
</dbReference>
<dbReference type="InterPro" id="IPR036390">
    <property type="entry name" value="WH_DNA-bd_sf"/>
</dbReference>
<dbReference type="EMBL" id="BOQT01000016">
    <property type="protein sequence ID" value="GIN22393.1"/>
    <property type="molecule type" value="Genomic_DNA"/>
</dbReference>
<protein>
    <submittedName>
        <fullName evidence="4">Transcriptional regulator</fullName>
    </submittedName>
</protein>
<reference evidence="4 5" key="1">
    <citation type="submission" date="2021-03" db="EMBL/GenBank/DDBJ databases">
        <title>Antimicrobial resistance genes in bacteria isolated from Japanese honey, and their potential for conferring macrolide and lincosamide resistance in the American foulbrood pathogen Paenibacillus larvae.</title>
        <authorList>
            <person name="Okamoto M."/>
            <person name="Kumagai M."/>
            <person name="Kanamori H."/>
            <person name="Takamatsu D."/>
        </authorList>
    </citation>
    <scope>NUCLEOTIDE SEQUENCE [LARGE SCALE GENOMIC DNA]</scope>
    <source>
        <strain evidence="4 5">J1TS3</strain>
    </source>
</reference>
<dbReference type="SUPFAM" id="SSF53067">
    <property type="entry name" value="Actin-like ATPase domain"/>
    <property type="match status" value="1"/>
</dbReference>
<dbReference type="Gene3D" id="1.10.10.10">
    <property type="entry name" value="Winged helix-like DNA-binding domain superfamily/Winged helix DNA-binding domain"/>
    <property type="match status" value="1"/>
</dbReference>
<organism evidence="4 5">
    <name type="scientific">Siminovitchia fordii</name>
    <dbReference type="NCBI Taxonomy" id="254759"/>
    <lineage>
        <taxon>Bacteria</taxon>
        <taxon>Bacillati</taxon>
        <taxon>Bacillota</taxon>
        <taxon>Bacilli</taxon>
        <taxon>Bacillales</taxon>
        <taxon>Bacillaceae</taxon>
        <taxon>Siminovitchia</taxon>
    </lineage>
</organism>
<dbReference type="RefSeq" id="WP_018708015.1">
    <property type="nucleotide sequence ID" value="NZ_BOQT01000016.1"/>
</dbReference>
<gene>
    <name evidence="4" type="ORF">J1TS3_35270</name>
</gene>
<dbReference type="InterPro" id="IPR043129">
    <property type="entry name" value="ATPase_NBD"/>
</dbReference>
<evidence type="ECO:0000256" key="3">
    <source>
        <dbReference type="ARBA" id="ARBA00022629"/>
    </source>
</evidence>
<comment type="caution">
    <text evidence="4">The sequence shown here is derived from an EMBL/GenBank/DDBJ whole genome shotgun (WGS) entry which is preliminary data.</text>
</comment>
<keyword evidence="3" id="KW-0859">Xylose metabolism</keyword>